<keyword evidence="1" id="KW-0472">Membrane</keyword>
<evidence type="ECO:0000256" key="1">
    <source>
        <dbReference type="SAM" id="Phobius"/>
    </source>
</evidence>
<dbReference type="AlphaFoldDB" id="A0AAE1IEE6"/>
<dbReference type="EMBL" id="JAWRVG010000022">
    <property type="protein sequence ID" value="KAK4071626.1"/>
    <property type="molecule type" value="Genomic_DNA"/>
</dbReference>
<keyword evidence="3" id="KW-1185">Reference proteome</keyword>
<sequence>MPPFPQQSGPACVPRRASGFAGLGLGLDTTNSTLADSDERPGCDEFQFSTFLIGNLSIFFGVIFLFIIVGWASKVELGWGCRLVCRCFDKARNAFTKMKSVAMRRNGIPEDVSDAAAVATRTLPTGHGQKAASSLSDVELDVMGTPVEVRVTECTGEGKV</sequence>
<keyword evidence="1" id="KW-1133">Transmembrane helix</keyword>
<dbReference type="RefSeq" id="XP_062755065.1">
    <property type="nucleotide sequence ID" value="XM_062900424.1"/>
</dbReference>
<gene>
    <name evidence="2" type="ORF">Triagg1_5864</name>
</gene>
<keyword evidence="1" id="KW-0812">Transmembrane</keyword>
<dbReference type="GeneID" id="87920329"/>
<accession>A0AAE1IEE6</accession>
<evidence type="ECO:0000313" key="2">
    <source>
        <dbReference type="EMBL" id="KAK4071626.1"/>
    </source>
</evidence>
<name>A0AAE1IEE6_9HYPO</name>
<dbReference type="Proteomes" id="UP001273209">
    <property type="component" value="Unassembled WGS sequence"/>
</dbReference>
<organism evidence="2 3">
    <name type="scientific">Trichoderma aggressivum f. europaeum</name>
    <dbReference type="NCBI Taxonomy" id="173218"/>
    <lineage>
        <taxon>Eukaryota</taxon>
        <taxon>Fungi</taxon>
        <taxon>Dikarya</taxon>
        <taxon>Ascomycota</taxon>
        <taxon>Pezizomycotina</taxon>
        <taxon>Sordariomycetes</taxon>
        <taxon>Hypocreomycetidae</taxon>
        <taxon>Hypocreales</taxon>
        <taxon>Hypocreaceae</taxon>
        <taxon>Trichoderma</taxon>
    </lineage>
</organism>
<evidence type="ECO:0000313" key="3">
    <source>
        <dbReference type="Proteomes" id="UP001273209"/>
    </source>
</evidence>
<feature type="transmembrane region" description="Helical" evidence="1">
    <location>
        <begin position="51"/>
        <end position="72"/>
    </location>
</feature>
<reference evidence="2" key="1">
    <citation type="submission" date="2023-11" db="EMBL/GenBank/DDBJ databases">
        <title>The genome sequences of three competitors of mushroom-forming fungi.</title>
        <authorList>
            <person name="Beijen E."/>
            <person name="Ohm R.A."/>
        </authorList>
    </citation>
    <scope>NUCLEOTIDE SEQUENCE</scope>
    <source>
        <strain evidence="2">CBS 100526</strain>
    </source>
</reference>
<proteinExistence type="predicted"/>
<protein>
    <submittedName>
        <fullName evidence="2">Uncharacterized protein</fullName>
    </submittedName>
</protein>
<comment type="caution">
    <text evidence="2">The sequence shown here is derived from an EMBL/GenBank/DDBJ whole genome shotgun (WGS) entry which is preliminary data.</text>
</comment>